<dbReference type="AlphaFoldDB" id="A0A9D1UU28"/>
<feature type="transmembrane region" description="Helical" evidence="8">
    <location>
        <begin position="12"/>
        <end position="30"/>
    </location>
</feature>
<keyword evidence="6 8" id="KW-1133">Transmembrane helix</keyword>
<dbReference type="EMBL" id="DXGD01000367">
    <property type="protein sequence ID" value="HIX00457.1"/>
    <property type="molecule type" value="Genomic_DNA"/>
</dbReference>
<feature type="transmembrane region" description="Helical" evidence="8">
    <location>
        <begin position="105"/>
        <end position="123"/>
    </location>
</feature>
<feature type="transmembrane region" description="Helical" evidence="8">
    <location>
        <begin position="78"/>
        <end position="98"/>
    </location>
</feature>
<dbReference type="Proteomes" id="UP000824151">
    <property type="component" value="Unassembled WGS sequence"/>
</dbReference>
<feature type="transmembrane region" description="Helical" evidence="8">
    <location>
        <begin position="200"/>
        <end position="220"/>
    </location>
</feature>
<comment type="caution">
    <text evidence="9">The sequence shown here is derived from an EMBL/GenBank/DDBJ whole genome shotgun (WGS) entry which is preliminary data.</text>
</comment>
<evidence type="ECO:0000256" key="8">
    <source>
        <dbReference type="RuleBase" id="RU363041"/>
    </source>
</evidence>
<evidence type="ECO:0000313" key="10">
    <source>
        <dbReference type="Proteomes" id="UP000824151"/>
    </source>
</evidence>
<feature type="transmembrane region" description="Helical" evidence="8">
    <location>
        <begin position="37"/>
        <end position="58"/>
    </location>
</feature>
<evidence type="ECO:0000256" key="6">
    <source>
        <dbReference type="ARBA" id="ARBA00022989"/>
    </source>
</evidence>
<dbReference type="InterPro" id="IPR002781">
    <property type="entry name" value="TM_pro_TauE-like"/>
</dbReference>
<reference evidence="9" key="2">
    <citation type="submission" date="2021-04" db="EMBL/GenBank/DDBJ databases">
        <authorList>
            <person name="Gilroy R."/>
        </authorList>
    </citation>
    <scope>NUCLEOTIDE SEQUENCE</scope>
    <source>
        <strain evidence="9">ChiHejej3B27-3195</strain>
    </source>
</reference>
<comment type="subcellular location">
    <subcellularLocation>
        <location evidence="1 8">Cell membrane</location>
        <topology evidence="1 8">Multi-pass membrane protein</topology>
    </subcellularLocation>
</comment>
<protein>
    <recommendedName>
        <fullName evidence="8">Probable membrane transporter protein</fullName>
    </recommendedName>
</protein>
<proteinExistence type="inferred from homology"/>
<feature type="transmembrane region" description="Helical" evidence="8">
    <location>
        <begin position="143"/>
        <end position="162"/>
    </location>
</feature>
<dbReference type="InterPro" id="IPR052017">
    <property type="entry name" value="TSUP"/>
</dbReference>
<organism evidence="9 10">
    <name type="scientific">Candidatus Nesterenkonia stercoripullorum</name>
    <dbReference type="NCBI Taxonomy" id="2838701"/>
    <lineage>
        <taxon>Bacteria</taxon>
        <taxon>Bacillati</taxon>
        <taxon>Actinomycetota</taxon>
        <taxon>Actinomycetes</taxon>
        <taxon>Micrococcales</taxon>
        <taxon>Micrococcaceae</taxon>
        <taxon>Nesterenkonia</taxon>
    </lineage>
</organism>
<evidence type="ECO:0000256" key="2">
    <source>
        <dbReference type="ARBA" id="ARBA00009142"/>
    </source>
</evidence>
<dbReference type="GO" id="GO:0005886">
    <property type="term" value="C:plasma membrane"/>
    <property type="evidence" value="ECO:0007669"/>
    <property type="project" value="UniProtKB-SubCell"/>
</dbReference>
<keyword evidence="7 8" id="KW-0472">Membrane</keyword>
<evidence type="ECO:0000256" key="7">
    <source>
        <dbReference type="ARBA" id="ARBA00023136"/>
    </source>
</evidence>
<evidence type="ECO:0000256" key="3">
    <source>
        <dbReference type="ARBA" id="ARBA00022448"/>
    </source>
</evidence>
<feature type="transmembrane region" description="Helical" evidence="8">
    <location>
        <begin position="174"/>
        <end position="194"/>
    </location>
</feature>
<sequence>MADTVWDLSWLPLAVVIVTMLVGGFVRGFGGFGASMVWVIGMSTVLPPASAIPTALILEVLASLQLLPRAWREAHWASLKWLMLGVLVGLPVGTWVLISVPERPMRLVIGVVVLATTLVMASGRHRENLPGAAGATGTGVVSGVLNGALAMGGPPAIIMYFSSPRHAAMGRASLIVFFLFTDVLGTGSAAVGGLVTPALLGQSAVLFPVSLIGVGLGALWYRRTGAEDFHGYVLWLLAGLSGLILAQTILA</sequence>
<feature type="transmembrane region" description="Helical" evidence="8">
    <location>
        <begin position="232"/>
        <end position="250"/>
    </location>
</feature>
<evidence type="ECO:0000256" key="1">
    <source>
        <dbReference type="ARBA" id="ARBA00004651"/>
    </source>
</evidence>
<comment type="similarity">
    <text evidence="2 8">Belongs to the 4-toluene sulfonate uptake permease (TSUP) (TC 2.A.102) family.</text>
</comment>
<evidence type="ECO:0000313" key="9">
    <source>
        <dbReference type="EMBL" id="HIX00457.1"/>
    </source>
</evidence>
<dbReference type="PANTHER" id="PTHR30269:SF37">
    <property type="entry name" value="MEMBRANE TRANSPORTER PROTEIN"/>
    <property type="match status" value="1"/>
</dbReference>
<evidence type="ECO:0000256" key="5">
    <source>
        <dbReference type="ARBA" id="ARBA00022692"/>
    </source>
</evidence>
<keyword evidence="5 8" id="KW-0812">Transmembrane</keyword>
<name>A0A9D1UU28_9MICC</name>
<dbReference type="PANTHER" id="PTHR30269">
    <property type="entry name" value="TRANSMEMBRANE PROTEIN YFCA"/>
    <property type="match status" value="1"/>
</dbReference>
<reference evidence="9" key="1">
    <citation type="journal article" date="2021" name="PeerJ">
        <title>Extensive microbial diversity within the chicken gut microbiome revealed by metagenomics and culture.</title>
        <authorList>
            <person name="Gilroy R."/>
            <person name="Ravi A."/>
            <person name="Getino M."/>
            <person name="Pursley I."/>
            <person name="Horton D.L."/>
            <person name="Alikhan N.F."/>
            <person name="Baker D."/>
            <person name="Gharbi K."/>
            <person name="Hall N."/>
            <person name="Watson M."/>
            <person name="Adriaenssens E.M."/>
            <person name="Foster-Nyarko E."/>
            <person name="Jarju S."/>
            <person name="Secka A."/>
            <person name="Antonio M."/>
            <person name="Oren A."/>
            <person name="Chaudhuri R.R."/>
            <person name="La Ragione R."/>
            <person name="Hildebrand F."/>
            <person name="Pallen M.J."/>
        </authorList>
    </citation>
    <scope>NUCLEOTIDE SEQUENCE</scope>
    <source>
        <strain evidence="9">ChiHejej3B27-3195</strain>
    </source>
</reference>
<dbReference type="Pfam" id="PF01925">
    <property type="entry name" value="TauE"/>
    <property type="match status" value="1"/>
</dbReference>
<gene>
    <name evidence="9" type="ORF">H9871_09980</name>
</gene>
<keyword evidence="3" id="KW-0813">Transport</keyword>
<keyword evidence="4 8" id="KW-1003">Cell membrane</keyword>
<accession>A0A9D1UU28</accession>
<evidence type="ECO:0000256" key="4">
    <source>
        <dbReference type="ARBA" id="ARBA00022475"/>
    </source>
</evidence>